<keyword evidence="7" id="KW-0961">Cell wall biogenesis/degradation</keyword>
<evidence type="ECO:0000256" key="4">
    <source>
        <dbReference type="ARBA" id="ARBA00022729"/>
    </source>
</evidence>
<dbReference type="EMBL" id="JAVRQU010000008">
    <property type="protein sequence ID" value="KAK5699853.1"/>
    <property type="molecule type" value="Genomic_DNA"/>
</dbReference>
<evidence type="ECO:0000256" key="11">
    <source>
        <dbReference type="SAM" id="SignalP"/>
    </source>
</evidence>
<dbReference type="GO" id="GO:0071555">
    <property type="term" value="P:cell wall organization"/>
    <property type="evidence" value="ECO:0007669"/>
    <property type="project" value="UniProtKB-KW"/>
</dbReference>
<comment type="caution">
    <text evidence="13">The sequence shown here is derived from an EMBL/GenBank/DDBJ whole genome shotgun (WGS) entry which is preliminary data.</text>
</comment>
<dbReference type="GO" id="GO:0009986">
    <property type="term" value="C:cell surface"/>
    <property type="evidence" value="ECO:0007669"/>
    <property type="project" value="TreeGrafter"/>
</dbReference>
<dbReference type="GO" id="GO:0005576">
    <property type="term" value="C:extracellular region"/>
    <property type="evidence" value="ECO:0007669"/>
    <property type="project" value="UniProtKB-SubCell"/>
</dbReference>
<dbReference type="Gene3D" id="3.20.20.80">
    <property type="entry name" value="Glycosidases"/>
    <property type="match status" value="1"/>
</dbReference>
<evidence type="ECO:0000256" key="6">
    <source>
        <dbReference type="ARBA" id="ARBA00023295"/>
    </source>
</evidence>
<evidence type="ECO:0000313" key="13">
    <source>
        <dbReference type="EMBL" id="KAK5699853.1"/>
    </source>
</evidence>
<sequence length="434" mass="47923">MKISTLMCGLPLAAAFPGVPVPAASTIEKRTLFNATAVTGAFVALLDLVEDAAEAAVKKISTKVVPKHAKFAGWKDFKANGVNLGGWLSLEKGIDPAFFNDNGASAAIDEDSFCAVLGKKECGRLLEQRYASYFTEKDVDIFASYGVNTLRVPVGYWAFMPAIAGDNYYTGGQLAAFSALAKYAVNKGMHIIVDLHGLPGGQNGLDNQGKTGQLEWWNSTTHYTQTLKLVDLATKWITKQPHKDQFTLSLINEPLPYLYQFGQVDWSFDYLNKYYTDALAQIRKTTKTMPVMFSDGFSGPQTWDQWWANSTQNIVFDTHIYFFTGGSYSYDAPYGACYLAKSYQVATNPVFIGEWSIQASNFNHAGDDTRKIFFDSQFSAYTTFLNGGAFWNGKHNGTEIVGTDGTDQTFYWSWQKLASEGIVPKAGETVQTLC</sequence>
<evidence type="ECO:0000259" key="12">
    <source>
        <dbReference type="Pfam" id="PF00150"/>
    </source>
</evidence>
<dbReference type="PANTHER" id="PTHR31297:SF1">
    <property type="entry name" value="GLUCAN 1,3-BETA-GLUCOSIDASE I_II-RELATED"/>
    <property type="match status" value="1"/>
</dbReference>
<dbReference type="AlphaFoldDB" id="A0AAN7WC28"/>
<dbReference type="InterPro" id="IPR050386">
    <property type="entry name" value="Glycosyl_hydrolase_5"/>
</dbReference>
<accession>A0AAN7WC28</accession>
<feature type="domain" description="Glycoside hydrolase family 5" evidence="12">
    <location>
        <begin position="135"/>
        <end position="362"/>
    </location>
</feature>
<dbReference type="PANTHER" id="PTHR31297">
    <property type="entry name" value="GLUCAN ENDO-1,6-BETA-GLUCOSIDASE B"/>
    <property type="match status" value="1"/>
</dbReference>
<feature type="chain" id="PRO_5042929554" description="glucan 1,3-beta-glucosidase" evidence="11">
    <location>
        <begin position="16"/>
        <end position="434"/>
    </location>
</feature>
<keyword evidence="6 10" id="KW-0326">Glycosidase</keyword>
<evidence type="ECO:0000256" key="8">
    <source>
        <dbReference type="ARBA" id="ARBA00036824"/>
    </source>
</evidence>
<evidence type="ECO:0000313" key="14">
    <source>
        <dbReference type="Proteomes" id="UP001310594"/>
    </source>
</evidence>
<keyword evidence="5 10" id="KW-0378">Hydrolase</keyword>
<dbReference type="GO" id="GO:0004338">
    <property type="term" value="F:glucan exo-1,3-beta-glucosidase activity"/>
    <property type="evidence" value="ECO:0007669"/>
    <property type="project" value="UniProtKB-EC"/>
</dbReference>
<comment type="subcellular location">
    <subcellularLocation>
        <location evidence="1">Secreted</location>
    </subcellularLocation>
</comment>
<evidence type="ECO:0000256" key="7">
    <source>
        <dbReference type="ARBA" id="ARBA00023316"/>
    </source>
</evidence>
<protein>
    <recommendedName>
        <fullName evidence="9">glucan 1,3-beta-glucosidase</fullName>
        <ecNumber evidence="9">3.2.1.58</ecNumber>
    </recommendedName>
</protein>
<dbReference type="Proteomes" id="UP001310594">
    <property type="component" value="Unassembled WGS sequence"/>
</dbReference>
<evidence type="ECO:0000256" key="1">
    <source>
        <dbReference type="ARBA" id="ARBA00004613"/>
    </source>
</evidence>
<keyword evidence="3" id="KW-0964">Secreted</keyword>
<comment type="catalytic activity">
    <reaction evidence="8">
        <text>Successive hydrolysis of beta-D-glucose units from the non-reducing ends of (1-&gt;3)-beta-D-glucans, releasing alpha-glucose.</text>
        <dbReference type="EC" id="3.2.1.58"/>
    </reaction>
</comment>
<dbReference type="InterPro" id="IPR001547">
    <property type="entry name" value="Glyco_hydro_5"/>
</dbReference>
<feature type="signal peptide" evidence="11">
    <location>
        <begin position="1"/>
        <end position="15"/>
    </location>
</feature>
<dbReference type="SUPFAM" id="SSF51445">
    <property type="entry name" value="(Trans)glycosidases"/>
    <property type="match status" value="1"/>
</dbReference>
<reference evidence="13" key="1">
    <citation type="submission" date="2023-08" db="EMBL/GenBank/DDBJ databases">
        <title>Black Yeasts Isolated from many extreme environments.</title>
        <authorList>
            <person name="Coleine C."/>
            <person name="Stajich J.E."/>
            <person name="Selbmann L."/>
        </authorList>
    </citation>
    <scope>NUCLEOTIDE SEQUENCE</scope>
    <source>
        <strain evidence="13">CCFEE 5810</strain>
    </source>
</reference>
<proteinExistence type="inferred from homology"/>
<evidence type="ECO:0000256" key="3">
    <source>
        <dbReference type="ARBA" id="ARBA00022525"/>
    </source>
</evidence>
<evidence type="ECO:0000256" key="10">
    <source>
        <dbReference type="RuleBase" id="RU361153"/>
    </source>
</evidence>
<comment type="similarity">
    <text evidence="2 10">Belongs to the glycosyl hydrolase 5 (cellulase A) family.</text>
</comment>
<evidence type="ECO:0000256" key="2">
    <source>
        <dbReference type="ARBA" id="ARBA00005641"/>
    </source>
</evidence>
<dbReference type="Pfam" id="PF00150">
    <property type="entry name" value="Cellulase"/>
    <property type="match status" value="1"/>
</dbReference>
<dbReference type="EC" id="3.2.1.58" evidence="9"/>
<dbReference type="InterPro" id="IPR017853">
    <property type="entry name" value="GH"/>
</dbReference>
<organism evidence="13 14">
    <name type="scientific">Elasticomyces elasticus</name>
    <dbReference type="NCBI Taxonomy" id="574655"/>
    <lineage>
        <taxon>Eukaryota</taxon>
        <taxon>Fungi</taxon>
        <taxon>Dikarya</taxon>
        <taxon>Ascomycota</taxon>
        <taxon>Pezizomycotina</taxon>
        <taxon>Dothideomycetes</taxon>
        <taxon>Dothideomycetidae</taxon>
        <taxon>Mycosphaerellales</taxon>
        <taxon>Teratosphaeriaceae</taxon>
        <taxon>Elasticomyces</taxon>
    </lineage>
</organism>
<name>A0AAN7WC28_9PEZI</name>
<evidence type="ECO:0000256" key="9">
    <source>
        <dbReference type="ARBA" id="ARBA00038929"/>
    </source>
</evidence>
<keyword evidence="4 11" id="KW-0732">Signal</keyword>
<gene>
    <name evidence="13" type="ORF">LTR97_005986</name>
</gene>
<dbReference type="GO" id="GO:0009251">
    <property type="term" value="P:glucan catabolic process"/>
    <property type="evidence" value="ECO:0007669"/>
    <property type="project" value="TreeGrafter"/>
</dbReference>
<evidence type="ECO:0000256" key="5">
    <source>
        <dbReference type="ARBA" id="ARBA00022801"/>
    </source>
</evidence>